<dbReference type="RefSeq" id="WP_413277466.1">
    <property type="nucleotide sequence ID" value="NZ_JBHFNT010000083.1"/>
</dbReference>
<comment type="caution">
    <text evidence="2">The sequence shown here is derived from an EMBL/GenBank/DDBJ whole genome shotgun (WGS) entry which is preliminary data.</text>
</comment>
<gene>
    <name evidence="2" type="ORF">ACE1CA_10960</name>
</gene>
<reference evidence="2 3" key="1">
    <citation type="submission" date="2024-09" db="EMBL/GenBank/DDBJ databases">
        <title>Floridaenema gen nov. (Aerosakkonemataceae, Aerosakkonematales ord. nov., Cyanobacteria) from benthic tropical and subtropical fresh waters, with the description of four new species.</title>
        <authorList>
            <person name="Moretto J.A."/>
            <person name="Berthold D.E."/>
            <person name="Lefler F.W."/>
            <person name="Huang I.-S."/>
            <person name="Laughinghouse H. IV."/>
        </authorList>
    </citation>
    <scope>NUCLEOTIDE SEQUENCE [LARGE SCALE GENOMIC DNA]</scope>
    <source>
        <strain evidence="2 3">BLCC-F167</strain>
    </source>
</reference>
<dbReference type="EMBL" id="JBHFNT010000083">
    <property type="protein sequence ID" value="MFB2835041.1"/>
    <property type="molecule type" value="Genomic_DNA"/>
</dbReference>
<evidence type="ECO:0000313" key="3">
    <source>
        <dbReference type="Proteomes" id="UP001576780"/>
    </source>
</evidence>
<feature type="domain" description="Protein NO VEIN C-terminal" evidence="1">
    <location>
        <begin position="412"/>
        <end position="483"/>
    </location>
</feature>
<protein>
    <submittedName>
        <fullName evidence="2">Protein NO VEIN domain-containing protein</fullName>
    </submittedName>
</protein>
<evidence type="ECO:0000259" key="1">
    <source>
        <dbReference type="Pfam" id="PF13020"/>
    </source>
</evidence>
<dbReference type="Pfam" id="PF13020">
    <property type="entry name" value="NOV_C"/>
    <property type="match status" value="1"/>
</dbReference>
<evidence type="ECO:0000313" key="2">
    <source>
        <dbReference type="EMBL" id="MFB2835041.1"/>
    </source>
</evidence>
<proteinExistence type="predicted"/>
<accession>A0ABV4WIY1</accession>
<name>A0ABV4WIY1_9CYAN</name>
<keyword evidence="3" id="KW-1185">Reference proteome</keyword>
<dbReference type="InterPro" id="IPR024975">
    <property type="entry name" value="NOV_C"/>
</dbReference>
<dbReference type="Proteomes" id="UP001576780">
    <property type="component" value="Unassembled WGS sequence"/>
</dbReference>
<organism evidence="2 3">
    <name type="scientific">Floridaenema evergladense BLCC-F167</name>
    <dbReference type="NCBI Taxonomy" id="3153639"/>
    <lineage>
        <taxon>Bacteria</taxon>
        <taxon>Bacillati</taxon>
        <taxon>Cyanobacteriota</taxon>
        <taxon>Cyanophyceae</taxon>
        <taxon>Oscillatoriophycideae</taxon>
        <taxon>Aerosakkonematales</taxon>
        <taxon>Aerosakkonemataceae</taxon>
        <taxon>Floridanema</taxon>
        <taxon>Floridanema evergladense</taxon>
    </lineage>
</organism>
<sequence length="604" mass="69623">MWQYLAEKWSSDLGKKSTVKVNQTSAREVPSFFEFCIKEHPSIPCTDGKCYKASESIYSNSLEKIIGGLKNHLHVCSLKLSREVEDFIGIKRTLDLYACLEVINEIATKKPWDESRLNEVYKQLYNYIKTGLNVSDKALIDDWRSTGKLLASNDDFHPVNELIYLDTKLNLPPKRNSYIVKFIGSYKDEFESILVALQVKKVCFTDFKFIKQLEGNITNQELPDLIKQRARYLGIFLDNSKYQIFADAIIKKLEKIKFYNLSKLLLTYEPIDYKEAVNNHYDRSGNAIYYVGKWNSRKNVRIGEYLLEALGETLRSDTTIITSEKLLDFLDDPLSEFITYLKEIGRDIPDFLEIKDDNPCGYTYSPESPDLTSVETANNFSINQSGKEGNPETGKVGESWAQYFYRNHLGYTTVEDKRGNRELGYDFLCHEEVGKPKLKVEVKTRKSNYPVVGISANEWSKMVHSDNHNSYELLIVVHNGISPNLLLPEQCDPQRIEKIIRVKSAWLTLSKILCEMSDCFVQGKYIQSQLQGEEKQIDSLIGLELQQTGQANPITSNWKKLLESVSIQSVSNVLLNWQHLLKFKRDRNIELYRPISIDKFEKVG</sequence>